<dbReference type="Pfam" id="PF00106">
    <property type="entry name" value="adh_short"/>
    <property type="match status" value="1"/>
</dbReference>
<gene>
    <name evidence="5" type="ORF">GCM10023168_02240</name>
</gene>
<evidence type="ECO:0000313" key="6">
    <source>
        <dbReference type="Proteomes" id="UP001500945"/>
    </source>
</evidence>
<evidence type="ECO:0000256" key="2">
    <source>
        <dbReference type="ARBA" id="ARBA00023002"/>
    </source>
</evidence>
<protein>
    <submittedName>
        <fullName evidence="5">SDR family NAD(P)-dependent oxidoreductase</fullName>
    </submittedName>
</protein>
<dbReference type="InterPro" id="IPR020904">
    <property type="entry name" value="Sc_DH/Rdtase_CS"/>
</dbReference>
<dbReference type="Proteomes" id="UP001500945">
    <property type="component" value="Unassembled WGS sequence"/>
</dbReference>
<dbReference type="PROSITE" id="PS00061">
    <property type="entry name" value="ADH_SHORT"/>
    <property type="match status" value="1"/>
</dbReference>
<organism evidence="5 6">
    <name type="scientific">Fodinibacter luteus</name>
    <dbReference type="NCBI Taxonomy" id="552064"/>
    <lineage>
        <taxon>Bacteria</taxon>
        <taxon>Bacillati</taxon>
        <taxon>Actinomycetota</taxon>
        <taxon>Actinomycetes</taxon>
        <taxon>Micrococcales</taxon>
        <taxon>Intrasporangiaceae</taxon>
        <taxon>Fodinibacter (ex Wang et al. 2009)</taxon>
    </lineage>
</organism>
<accession>A0ABP8JWX6</accession>
<dbReference type="Gene3D" id="3.40.50.720">
    <property type="entry name" value="NAD(P)-binding Rossmann-like Domain"/>
    <property type="match status" value="1"/>
</dbReference>
<evidence type="ECO:0000256" key="1">
    <source>
        <dbReference type="ARBA" id="ARBA00006484"/>
    </source>
</evidence>
<dbReference type="PANTHER" id="PTHR42901:SF1">
    <property type="entry name" value="ALCOHOL DEHYDROGENASE"/>
    <property type="match status" value="1"/>
</dbReference>
<dbReference type="RefSeq" id="WP_345201351.1">
    <property type="nucleotide sequence ID" value="NZ_BAABGM010000001.1"/>
</dbReference>
<dbReference type="SUPFAM" id="SSF51735">
    <property type="entry name" value="NAD(P)-binding Rossmann-fold domains"/>
    <property type="match status" value="1"/>
</dbReference>
<evidence type="ECO:0000256" key="3">
    <source>
        <dbReference type="RuleBase" id="RU000363"/>
    </source>
</evidence>
<keyword evidence="2" id="KW-0560">Oxidoreductase</keyword>
<dbReference type="InterPro" id="IPR002347">
    <property type="entry name" value="SDR_fam"/>
</dbReference>
<feature type="region of interest" description="Disordered" evidence="4">
    <location>
        <begin position="1"/>
        <end position="58"/>
    </location>
</feature>
<evidence type="ECO:0000256" key="4">
    <source>
        <dbReference type="SAM" id="MobiDB-lite"/>
    </source>
</evidence>
<proteinExistence type="inferred from homology"/>
<evidence type="ECO:0000313" key="5">
    <source>
        <dbReference type="EMBL" id="GAA4397372.1"/>
    </source>
</evidence>
<dbReference type="PRINTS" id="PR00081">
    <property type="entry name" value="GDHRDH"/>
</dbReference>
<comment type="caution">
    <text evidence="5">The sequence shown here is derived from an EMBL/GenBank/DDBJ whole genome shotgun (WGS) entry which is preliminary data.</text>
</comment>
<feature type="compositionally biased region" description="Pro residues" evidence="4">
    <location>
        <begin position="1"/>
        <end position="48"/>
    </location>
</feature>
<name>A0ABP8JWX6_9MICO</name>
<dbReference type="PANTHER" id="PTHR42901">
    <property type="entry name" value="ALCOHOL DEHYDROGENASE"/>
    <property type="match status" value="1"/>
</dbReference>
<dbReference type="PRINTS" id="PR00080">
    <property type="entry name" value="SDRFAMILY"/>
</dbReference>
<sequence length="303" mass="31656">MTPSPHPPPEPQSEPEPQPEPQSQPEPEPQPEPQPQPEPEPEPEPQPRPGSTARPTAVVTGASSGIGAATARLLADAGFRVVCAARRADRVETLASELGGDAVALGCDVTSDEDVARLAAVAGAKVQVLVNNAGGALGLEPVAQGDVARWQQMYDTNVLGTLRVTKALLPALVAADGEGVVVNVGSVAGYTAYEGGGGYTVAKHGVHVMTETLRLELVDQPVRITLVAPGMVRTEEFSLTRFDGDRARADAVYAGVPDPLVAEDVADAIVWMATRPAHVNVDLLVLKPRAQAAPHKVHRLPTP</sequence>
<keyword evidence="6" id="KW-1185">Reference proteome</keyword>
<dbReference type="InterPro" id="IPR036291">
    <property type="entry name" value="NAD(P)-bd_dom_sf"/>
</dbReference>
<reference evidence="6" key="1">
    <citation type="journal article" date="2019" name="Int. J. Syst. Evol. Microbiol.">
        <title>The Global Catalogue of Microorganisms (GCM) 10K type strain sequencing project: providing services to taxonomists for standard genome sequencing and annotation.</title>
        <authorList>
            <consortium name="The Broad Institute Genomics Platform"/>
            <consortium name="The Broad Institute Genome Sequencing Center for Infectious Disease"/>
            <person name="Wu L."/>
            <person name="Ma J."/>
        </authorList>
    </citation>
    <scope>NUCLEOTIDE SEQUENCE [LARGE SCALE GENOMIC DNA]</scope>
    <source>
        <strain evidence="6">JCM 17809</strain>
    </source>
</reference>
<dbReference type="EMBL" id="BAABGM010000001">
    <property type="protein sequence ID" value="GAA4397372.1"/>
    <property type="molecule type" value="Genomic_DNA"/>
</dbReference>
<comment type="similarity">
    <text evidence="1 3">Belongs to the short-chain dehydrogenases/reductases (SDR) family.</text>
</comment>